<gene>
    <name evidence="2" type="ORF">SAMN04488057_105380</name>
</gene>
<dbReference type="OrthoDB" id="961502at2"/>
<keyword evidence="3" id="KW-1185">Reference proteome</keyword>
<dbReference type="Pfam" id="PF13568">
    <property type="entry name" value="OMP_b-brl_2"/>
    <property type="match status" value="1"/>
</dbReference>
<accession>A0A1M7NJD7</accession>
<protein>
    <submittedName>
        <fullName evidence="2">Outer membrane protein beta-barrel domain-containing protein</fullName>
    </submittedName>
</protein>
<evidence type="ECO:0000259" key="1">
    <source>
        <dbReference type="Pfam" id="PF13568"/>
    </source>
</evidence>
<dbReference type="EMBL" id="FRCY01000005">
    <property type="protein sequence ID" value="SHN03918.1"/>
    <property type="molecule type" value="Genomic_DNA"/>
</dbReference>
<dbReference type="AlphaFoldDB" id="A0A1M7NJD7"/>
<evidence type="ECO:0000313" key="2">
    <source>
        <dbReference type="EMBL" id="SHN03918.1"/>
    </source>
</evidence>
<name>A0A1M7NJD7_9BACT</name>
<feature type="domain" description="Outer membrane protein beta-barrel" evidence="1">
    <location>
        <begin position="28"/>
        <end position="177"/>
    </location>
</feature>
<sequence length="210" mass="23366">MNYRIKVVAFIGVVLFLSASWDGYGQTGIRVGITGGVNAGQLKNSINLTDRLWKYNAGLAFAKPLSGNFSLASELVYSKQGSSIDGSQSNKLLTHFDYIALPVLVRFRPGGKNIFFQAGGKFGYLLKGERLNTNNSSPNDIPHLRHWDAGALAGLGYRLGNYIVLDVRYYNGLTPLIKDHWILDGDLNPIFYGADRLVHRVWSMNLTYYL</sequence>
<proteinExistence type="predicted"/>
<organism evidence="2 3">
    <name type="scientific">Cyclobacterium lianum</name>
    <dbReference type="NCBI Taxonomy" id="388280"/>
    <lineage>
        <taxon>Bacteria</taxon>
        <taxon>Pseudomonadati</taxon>
        <taxon>Bacteroidota</taxon>
        <taxon>Cytophagia</taxon>
        <taxon>Cytophagales</taxon>
        <taxon>Cyclobacteriaceae</taxon>
        <taxon>Cyclobacterium</taxon>
    </lineage>
</organism>
<dbReference type="RefSeq" id="WP_073094596.1">
    <property type="nucleotide sequence ID" value="NZ_FRCY01000005.1"/>
</dbReference>
<dbReference type="Proteomes" id="UP000184513">
    <property type="component" value="Unassembled WGS sequence"/>
</dbReference>
<dbReference type="STRING" id="388280.SAMN04488057_105380"/>
<evidence type="ECO:0000313" key="3">
    <source>
        <dbReference type="Proteomes" id="UP000184513"/>
    </source>
</evidence>
<dbReference type="InterPro" id="IPR025665">
    <property type="entry name" value="Beta-barrel_OMP_2"/>
</dbReference>
<reference evidence="2 3" key="1">
    <citation type="submission" date="2016-11" db="EMBL/GenBank/DDBJ databases">
        <authorList>
            <person name="Jaros S."/>
            <person name="Januszkiewicz K."/>
            <person name="Wedrychowicz H."/>
        </authorList>
    </citation>
    <scope>NUCLEOTIDE SEQUENCE [LARGE SCALE GENOMIC DNA]</scope>
    <source>
        <strain evidence="2 3">CGMCC 1.6102</strain>
    </source>
</reference>